<evidence type="ECO:0000313" key="1">
    <source>
        <dbReference type="EMBL" id="HDD44733.1"/>
    </source>
</evidence>
<proteinExistence type="predicted"/>
<name>A0A7C0U3L2_DESA2</name>
<organism evidence="1">
    <name type="scientific">Desulfofervidus auxilii</name>
    <dbReference type="NCBI Taxonomy" id="1621989"/>
    <lineage>
        <taxon>Bacteria</taxon>
        <taxon>Pseudomonadati</taxon>
        <taxon>Thermodesulfobacteriota</taxon>
        <taxon>Candidatus Desulfofervidia</taxon>
        <taxon>Candidatus Desulfofervidales</taxon>
        <taxon>Candidatus Desulfofervidaceae</taxon>
        <taxon>Candidatus Desulfofervidus</taxon>
    </lineage>
</organism>
<dbReference type="EMBL" id="DRBS01000289">
    <property type="protein sequence ID" value="HDD44733.1"/>
    <property type="molecule type" value="Genomic_DNA"/>
</dbReference>
<dbReference type="Proteomes" id="UP000886289">
    <property type="component" value="Unassembled WGS sequence"/>
</dbReference>
<reference evidence="1" key="1">
    <citation type="journal article" date="2020" name="mSystems">
        <title>Genome- and Community-Level Interaction Insights into Carbon Utilization and Element Cycling Functions of Hydrothermarchaeota in Hydrothermal Sediment.</title>
        <authorList>
            <person name="Zhou Z."/>
            <person name="Liu Y."/>
            <person name="Xu W."/>
            <person name="Pan J."/>
            <person name="Luo Z.H."/>
            <person name="Li M."/>
        </authorList>
    </citation>
    <scope>NUCLEOTIDE SEQUENCE [LARGE SCALE GENOMIC DNA]</scope>
    <source>
        <strain evidence="1">HyVt-233</strain>
    </source>
</reference>
<accession>A0A7C0U3L2</accession>
<protein>
    <submittedName>
        <fullName evidence="1">Uncharacterized protein</fullName>
    </submittedName>
</protein>
<gene>
    <name evidence="1" type="ORF">ENG63_07740</name>
</gene>
<dbReference type="AlphaFoldDB" id="A0A7C0U3L2"/>
<sequence length="95" mass="10617">MFSSYLRKPNEVITSNYLDTKRALIEKDLLIENLTVYEGYKLAIPSGCEAIFDKDKICENALIRVKGSLCCSELTIEDGGELIVYDGAEIEIYGS</sequence>
<comment type="caution">
    <text evidence="1">The sequence shown here is derived from an EMBL/GenBank/DDBJ whole genome shotgun (WGS) entry which is preliminary data.</text>
</comment>